<gene>
    <name evidence="1" type="ORF">O181_111884</name>
</gene>
<evidence type="ECO:0008006" key="3">
    <source>
        <dbReference type="Google" id="ProtNLM"/>
    </source>
</evidence>
<dbReference type="OrthoDB" id="448448at2759"/>
<name>A0A9Q3K2V2_9BASI</name>
<comment type="caution">
    <text evidence="1">The sequence shown here is derived from an EMBL/GenBank/DDBJ whole genome shotgun (WGS) entry which is preliminary data.</text>
</comment>
<protein>
    <recommendedName>
        <fullName evidence="3">SNF2 N-terminal domain-containing protein</fullName>
    </recommendedName>
</protein>
<keyword evidence="2" id="KW-1185">Reference proteome</keyword>
<organism evidence="1 2">
    <name type="scientific">Austropuccinia psidii MF-1</name>
    <dbReference type="NCBI Taxonomy" id="1389203"/>
    <lineage>
        <taxon>Eukaryota</taxon>
        <taxon>Fungi</taxon>
        <taxon>Dikarya</taxon>
        <taxon>Basidiomycota</taxon>
        <taxon>Pucciniomycotina</taxon>
        <taxon>Pucciniomycetes</taxon>
        <taxon>Pucciniales</taxon>
        <taxon>Sphaerophragmiaceae</taxon>
        <taxon>Austropuccinia</taxon>
    </lineage>
</organism>
<evidence type="ECO:0000313" key="2">
    <source>
        <dbReference type="Proteomes" id="UP000765509"/>
    </source>
</evidence>
<dbReference type="EMBL" id="AVOT02089591">
    <property type="protein sequence ID" value="MBW0572169.1"/>
    <property type="molecule type" value="Genomic_DNA"/>
</dbReference>
<accession>A0A9Q3K2V2</accession>
<sequence length="85" mass="9430">MMTPAQSIIQTSLLPHQKTIIAFLWHREIPNGQSAWNLWATSPPGITFNAKHIITDKVFSSFKSLLTNTPLGGLLADDMRLGKTI</sequence>
<reference evidence="1" key="1">
    <citation type="submission" date="2021-03" db="EMBL/GenBank/DDBJ databases">
        <title>Draft genome sequence of rust myrtle Austropuccinia psidii MF-1, a brazilian biotype.</title>
        <authorList>
            <person name="Quecine M.C."/>
            <person name="Pachon D.M.R."/>
            <person name="Bonatelli M.L."/>
            <person name="Correr F.H."/>
            <person name="Franceschini L.M."/>
            <person name="Leite T.F."/>
            <person name="Margarido G.R.A."/>
            <person name="Almeida C.A."/>
            <person name="Ferrarezi J.A."/>
            <person name="Labate C.A."/>
        </authorList>
    </citation>
    <scope>NUCLEOTIDE SEQUENCE</scope>
    <source>
        <strain evidence="1">MF-1</strain>
    </source>
</reference>
<proteinExistence type="predicted"/>
<dbReference type="Proteomes" id="UP000765509">
    <property type="component" value="Unassembled WGS sequence"/>
</dbReference>
<evidence type="ECO:0000313" key="1">
    <source>
        <dbReference type="EMBL" id="MBW0572169.1"/>
    </source>
</evidence>
<dbReference type="AlphaFoldDB" id="A0A9Q3K2V2"/>